<feature type="coiled-coil region" evidence="1">
    <location>
        <begin position="1"/>
        <end position="28"/>
    </location>
</feature>
<keyword evidence="3" id="KW-1185">Reference proteome</keyword>
<evidence type="ECO:0000256" key="1">
    <source>
        <dbReference type="SAM" id="Coils"/>
    </source>
</evidence>
<sequence>IKTLQSNCASLESENVKIKSKVQKLDKKLMTELYQENEINL</sequence>
<comment type="caution">
    <text evidence="2">The sequence shown here is derived from an EMBL/GenBank/DDBJ whole genome shotgun (WGS) entry which is preliminary data.</text>
</comment>
<name>A0A484H297_SOUCH</name>
<dbReference type="Proteomes" id="UP000295264">
    <property type="component" value="Unassembled WGS sequence"/>
</dbReference>
<proteinExistence type="predicted"/>
<keyword evidence="1" id="KW-0175">Coiled coil</keyword>
<dbReference type="AlphaFoldDB" id="A0A484H297"/>
<evidence type="ECO:0000313" key="2">
    <source>
        <dbReference type="EMBL" id="TEA42028.1"/>
    </source>
</evidence>
<gene>
    <name evidence="2" type="ORF">DBR06_SOUSAS13010010</name>
</gene>
<accession>A0A484H297</accession>
<reference evidence="2 3" key="1">
    <citation type="journal article" date="2018" name="Genomics">
        <title>Molecular footprints of inshore aquatic adaptation in Indo-Pacific humpback dolphin (Sousa chinensis).</title>
        <authorList>
            <person name="Ming Y."/>
            <person name="Jian J."/>
            <person name="Yu F."/>
            <person name="Yu X."/>
            <person name="Wang J."/>
            <person name="Liu W."/>
        </authorList>
    </citation>
    <scope>NUCLEOTIDE SEQUENCE [LARGE SCALE GENOMIC DNA]</scope>
    <source>
        <strain evidence="2">MY-2018</strain>
        <tissue evidence="2">Skin</tissue>
    </source>
</reference>
<feature type="non-terminal residue" evidence="2">
    <location>
        <position position="1"/>
    </location>
</feature>
<dbReference type="EMBL" id="QWLN02000558">
    <property type="protein sequence ID" value="TEA42028.1"/>
    <property type="molecule type" value="Genomic_DNA"/>
</dbReference>
<protein>
    <submittedName>
        <fullName evidence="2">Uncharacterized protein</fullName>
    </submittedName>
</protein>
<organism evidence="2 3">
    <name type="scientific">Sousa chinensis</name>
    <name type="common">Indo-pacific humpbacked dolphin</name>
    <name type="synonym">Steno chinensis</name>
    <dbReference type="NCBI Taxonomy" id="103600"/>
    <lineage>
        <taxon>Eukaryota</taxon>
        <taxon>Metazoa</taxon>
        <taxon>Chordata</taxon>
        <taxon>Craniata</taxon>
        <taxon>Vertebrata</taxon>
        <taxon>Euteleostomi</taxon>
        <taxon>Mammalia</taxon>
        <taxon>Eutheria</taxon>
        <taxon>Laurasiatheria</taxon>
        <taxon>Artiodactyla</taxon>
        <taxon>Whippomorpha</taxon>
        <taxon>Cetacea</taxon>
        <taxon>Odontoceti</taxon>
        <taxon>Delphinidae</taxon>
        <taxon>Sousa</taxon>
    </lineage>
</organism>
<evidence type="ECO:0000313" key="3">
    <source>
        <dbReference type="Proteomes" id="UP000295264"/>
    </source>
</evidence>
<feature type="non-terminal residue" evidence="2">
    <location>
        <position position="41"/>
    </location>
</feature>